<dbReference type="Proteomes" id="UP001180020">
    <property type="component" value="Unassembled WGS sequence"/>
</dbReference>
<comment type="caution">
    <text evidence="2">The sequence shown here is derived from an EMBL/GenBank/DDBJ whole genome shotgun (WGS) entry which is preliminary data.</text>
</comment>
<dbReference type="EMBL" id="JAUJYO010000005">
    <property type="protein sequence ID" value="KAK1317370.1"/>
    <property type="molecule type" value="Genomic_DNA"/>
</dbReference>
<gene>
    <name evidence="2" type="ORF">QJS10_CPA05g00060</name>
</gene>
<reference evidence="2" key="2">
    <citation type="submission" date="2023-06" db="EMBL/GenBank/DDBJ databases">
        <authorList>
            <person name="Ma L."/>
            <person name="Liu K.-W."/>
            <person name="Li Z."/>
            <person name="Hsiao Y.-Y."/>
            <person name="Qi Y."/>
            <person name="Fu T."/>
            <person name="Tang G."/>
            <person name="Zhang D."/>
            <person name="Sun W.-H."/>
            <person name="Liu D.-K."/>
            <person name="Li Y."/>
            <person name="Chen G.-Z."/>
            <person name="Liu X.-D."/>
            <person name="Liao X.-Y."/>
            <person name="Jiang Y.-T."/>
            <person name="Yu X."/>
            <person name="Hao Y."/>
            <person name="Huang J."/>
            <person name="Zhao X.-W."/>
            <person name="Ke S."/>
            <person name="Chen Y.-Y."/>
            <person name="Wu W.-L."/>
            <person name="Hsu J.-L."/>
            <person name="Lin Y.-F."/>
            <person name="Huang M.-D."/>
            <person name="Li C.-Y."/>
            <person name="Huang L."/>
            <person name="Wang Z.-W."/>
            <person name="Zhao X."/>
            <person name="Zhong W.-Y."/>
            <person name="Peng D.-H."/>
            <person name="Ahmad S."/>
            <person name="Lan S."/>
            <person name="Zhang J.-S."/>
            <person name="Tsai W.-C."/>
            <person name="Van De Peer Y."/>
            <person name="Liu Z.-J."/>
        </authorList>
    </citation>
    <scope>NUCLEOTIDE SEQUENCE</scope>
    <source>
        <strain evidence="2">CP</strain>
        <tissue evidence="2">Leaves</tissue>
    </source>
</reference>
<keyword evidence="3" id="KW-1185">Reference proteome</keyword>
<feature type="compositionally biased region" description="Polar residues" evidence="1">
    <location>
        <begin position="1"/>
        <end position="19"/>
    </location>
</feature>
<evidence type="ECO:0000313" key="2">
    <source>
        <dbReference type="EMBL" id="KAK1317370.1"/>
    </source>
</evidence>
<accession>A0AAV9EXA5</accession>
<organism evidence="2 3">
    <name type="scientific">Acorus calamus</name>
    <name type="common">Sweet flag</name>
    <dbReference type="NCBI Taxonomy" id="4465"/>
    <lineage>
        <taxon>Eukaryota</taxon>
        <taxon>Viridiplantae</taxon>
        <taxon>Streptophyta</taxon>
        <taxon>Embryophyta</taxon>
        <taxon>Tracheophyta</taxon>
        <taxon>Spermatophyta</taxon>
        <taxon>Magnoliopsida</taxon>
        <taxon>Liliopsida</taxon>
        <taxon>Acoraceae</taxon>
        <taxon>Acorus</taxon>
    </lineage>
</organism>
<reference evidence="2" key="1">
    <citation type="journal article" date="2023" name="Nat. Commun.">
        <title>Diploid and tetraploid genomes of Acorus and the evolution of monocots.</title>
        <authorList>
            <person name="Ma L."/>
            <person name="Liu K.W."/>
            <person name="Li Z."/>
            <person name="Hsiao Y.Y."/>
            <person name="Qi Y."/>
            <person name="Fu T."/>
            <person name="Tang G.D."/>
            <person name="Zhang D."/>
            <person name="Sun W.H."/>
            <person name="Liu D.K."/>
            <person name="Li Y."/>
            <person name="Chen G.Z."/>
            <person name="Liu X.D."/>
            <person name="Liao X.Y."/>
            <person name="Jiang Y.T."/>
            <person name="Yu X."/>
            <person name="Hao Y."/>
            <person name="Huang J."/>
            <person name="Zhao X.W."/>
            <person name="Ke S."/>
            <person name="Chen Y.Y."/>
            <person name="Wu W.L."/>
            <person name="Hsu J.L."/>
            <person name="Lin Y.F."/>
            <person name="Huang M.D."/>
            <person name="Li C.Y."/>
            <person name="Huang L."/>
            <person name="Wang Z.W."/>
            <person name="Zhao X."/>
            <person name="Zhong W.Y."/>
            <person name="Peng D.H."/>
            <person name="Ahmad S."/>
            <person name="Lan S."/>
            <person name="Zhang J.S."/>
            <person name="Tsai W.C."/>
            <person name="Van de Peer Y."/>
            <person name="Liu Z.J."/>
        </authorList>
    </citation>
    <scope>NUCLEOTIDE SEQUENCE</scope>
    <source>
        <strain evidence="2">CP</strain>
    </source>
</reference>
<feature type="compositionally biased region" description="Basic and acidic residues" evidence="1">
    <location>
        <begin position="59"/>
        <end position="69"/>
    </location>
</feature>
<feature type="compositionally biased region" description="Basic and acidic residues" evidence="1">
    <location>
        <begin position="128"/>
        <end position="138"/>
    </location>
</feature>
<feature type="region of interest" description="Disordered" evidence="1">
    <location>
        <begin position="1"/>
        <end position="191"/>
    </location>
</feature>
<feature type="compositionally biased region" description="Basic and acidic residues" evidence="1">
    <location>
        <begin position="99"/>
        <end position="117"/>
    </location>
</feature>
<feature type="compositionally biased region" description="Basic and acidic residues" evidence="1">
    <location>
        <begin position="20"/>
        <end position="46"/>
    </location>
</feature>
<name>A0AAV9EXA5_ACOCL</name>
<evidence type="ECO:0000313" key="3">
    <source>
        <dbReference type="Proteomes" id="UP001180020"/>
    </source>
</evidence>
<evidence type="ECO:0000256" key="1">
    <source>
        <dbReference type="SAM" id="MobiDB-lite"/>
    </source>
</evidence>
<feature type="compositionally biased region" description="Low complexity" evidence="1">
    <location>
        <begin position="87"/>
        <end position="98"/>
    </location>
</feature>
<sequence length="191" mass="20925">MATENAPTDQTSNGQPSNEKVTDDIKNIEQEVISESRKDEEVKPTVEEPTSTEPALTEPVKEVEEKKTELMVVVPTKEDTKEPAPIVEDSSSTEVVSSKQEDEIKETDVPAVDDKAPNSDILTVDQSKGLEETDKDSEAPTVSEPIIEVQQKELIEQTNSTEIPDTGDKEVEANSGPRGGRRTERNSTTCD</sequence>
<protein>
    <submittedName>
        <fullName evidence="2">Uncharacterized protein</fullName>
    </submittedName>
</protein>
<dbReference type="AlphaFoldDB" id="A0AAV9EXA5"/>
<proteinExistence type="predicted"/>